<evidence type="ECO:0000256" key="3">
    <source>
        <dbReference type="RuleBase" id="RU000363"/>
    </source>
</evidence>
<dbReference type="Gene3D" id="3.40.50.720">
    <property type="entry name" value="NAD(P)-binding Rossmann-like Domain"/>
    <property type="match status" value="1"/>
</dbReference>
<comment type="similarity">
    <text evidence="1 3">Belongs to the short-chain dehydrogenases/reductases (SDR) family.</text>
</comment>
<proteinExistence type="inferred from homology"/>
<dbReference type="PANTHER" id="PTHR43115:SF4">
    <property type="entry name" value="DEHYDROGENASE_REDUCTASE SDR FAMILY MEMBER 11"/>
    <property type="match status" value="1"/>
</dbReference>
<gene>
    <name evidence="4" type="ORF">ILUMI_11904</name>
</gene>
<dbReference type="AlphaFoldDB" id="A0A8K0CZN5"/>
<dbReference type="PROSITE" id="PS00061">
    <property type="entry name" value="ADH_SHORT"/>
    <property type="match status" value="1"/>
</dbReference>
<evidence type="ECO:0000256" key="2">
    <source>
        <dbReference type="ARBA" id="ARBA00023002"/>
    </source>
</evidence>
<dbReference type="OrthoDB" id="1933717at2759"/>
<organism evidence="4 5">
    <name type="scientific">Ignelater luminosus</name>
    <name type="common">Cucubano</name>
    <name type="synonym">Pyrophorus luminosus</name>
    <dbReference type="NCBI Taxonomy" id="2038154"/>
    <lineage>
        <taxon>Eukaryota</taxon>
        <taxon>Metazoa</taxon>
        <taxon>Ecdysozoa</taxon>
        <taxon>Arthropoda</taxon>
        <taxon>Hexapoda</taxon>
        <taxon>Insecta</taxon>
        <taxon>Pterygota</taxon>
        <taxon>Neoptera</taxon>
        <taxon>Endopterygota</taxon>
        <taxon>Coleoptera</taxon>
        <taxon>Polyphaga</taxon>
        <taxon>Elateriformia</taxon>
        <taxon>Elateroidea</taxon>
        <taxon>Elateridae</taxon>
        <taxon>Agrypninae</taxon>
        <taxon>Pyrophorini</taxon>
        <taxon>Ignelater</taxon>
    </lineage>
</organism>
<keyword evidence="2" id="KW-0560">Oxidoreductase</keyword>
<dbReference type="Pfam" id="PF00106">
    <property type="entry name" value="adh_short"/>
    <property type="match status" value="1"/>
</dbReference>
<dbReference type="GO" id="GO:0016616">
    <property type="term" value="F:oxidoreductase activity, acting on the CH-OH group of donors, NAD or NADP as acceptor"/>
    <property type="evidence" value="ECO:0007669"/>
    <property type="project" value="UniProtKB-ARBA"/>
</dbReference>
<protein>
    <recommendedName>
        <fullName evidence="6">Farnesol dehydrogenase</fullName>
    </recommendedName>
</protein>
<dbReference type="PRINTS" id="PR00080">
    <property type="entry name" value="SDRFAMILY"/>
</dbReference>
<dbReference type="PRINTS" id="PR00081">
    <property type="entry name" value="GDHRDH"/>
</dbReference>
<dbReference type="Proteomes" id="UP000801492">
    <property type="component" value="Unassembled WGS sequence"/>
</dbReference>
<dbReference type="InterPro" id="IPR002347">
    <property type="entry name" value="SDR_fam"/>
</dbReference>
<comment type="caution">
    <text evidence="4">The sequence shown here is derived from an EMBL/GenBank/DDBJ whole genome shotgun (WGS) entry which is preliminary data.</text>
</comment>
<dbReference type="SUPFAM" id="SSF51735">
    <property type="entry name" value="NAD(P)-binding Rossmann-fold domains"/>
    <property type="match status" value="1"/>
</dbReference>
<keyword evidence="5" id="KW-1185">Reference proteome</keyword>
<evidence type="ECO:0000256" key="1">
    <source>
        <dbReference type="ARBA" id="ARBA00006484"/>
    </source>
</evidence>
<name>A0A8K0CZN5_IGNLU</name>
<evidence type="ECO:0008006" key="6">
    <source>
        <dbReference type="Google" id="ProtNLM"/>
    </source>
</evidence>
<dbReference type="EMBL" id="VTPC01007169">
    <property type="protein sequence ID" value="KAF2894272.1"/>
    <property type="molecule type" value="Genomic_DNA"/>
</dbReference>
<dbReference type="InterPro" id="IPR020904">
    <property type="entry name" value="Sc_DH/Rdtase_CS"/>
</dbReference>
<evidence type="ECO:0000313" key="4">
    <source>
        <dbReference type="EMBL" id="KAF2894272.1"/>
    </source>
</evidence>
<accession>A0A8K0CZN5</accession>
<sequence>MERWVGKVAVVTGASSGAGAAIAGALVQAGLQVVGLARRKNKIDELANNLSDKPGKLYSIATDVCKEKDITEAFDWIKNNLGPVHTLINNAGVVKRTTLMDGSTSLWKETIDVNVLGLCIATREALKNMKTNNIDGHVIHINSILGHQNSKMREMNVYPASKYAVTALTETLRRELNSINSKIKVTSISPGLIKTDILSAGEVLNSEAFKEHYRKYPSLDPEDIAGAVMYALATPPHVQIHELIIKPVGERE</sequence>
<reference evidence="4" key="1">
    <citation type="submission" date="2019-08" db="EMBL/GenBank/DDBJ databases">
        <title>The genome of the North American firefly Photinus pyralis.</title>
        <authorList>
            <consortium name="Photinus pyralis genome working group"/>
            <person name="Fallon T.R."/>
            <person name="Sander Lower S.E."/>
            <person name="Weng J.-K."/>
        </authorList>
    </citation>
    <scope>NUCLEOTIDE SEQUENCE</scope>
    <source>
        <strain evidence="4">TRF0915ILg1</strain>
        <tissue evidence="4">Whole body</tissue>
    </source>
</reference>
<evidence type="ECO:0000313" key="5">
    <source>
        <dbReference type="Proteomes" id="UP000801492"/>
    </source>
</evidence>
<dbReference type="PANTHER" id="PTHR43115">
    <property type="entry name" value="DEHYDROGENASE/REDUCTASE SDR FAMILY MEMBER 11"/>
    <property type="match status" value="1"/>
</dbReference>
<dbReference type="InterPro" id="IPR036291">
    <property type="entry name" value="NAD(P)-bd_dom_sf"/>
</dbReference>
<dbReference type="FunFam" id="3.40.50.720:FF:000047">
    <property type="entry name" value="NADP-dependent L-serine/L-allo-threonine dehydrogenase"/>
    <property type="match status" value="1"/>
</dbReference>